<dbReference type="PANTHER" id="PTHR10900:SF77">
    <property type="entry name" value="FI19380P1"/>
    <property type="match status" value="1"/>
</dbReference>
<protein>
    <recommendedName>
        <fullName evidence="3">FAS1 domain-containing protein</fullName>
    </recommendedName>
</protein>
<dbReference type="STRING" id="619300.G3AVR0"/>
<evidence type="ECO:0000256" key="1">
    <source>
        <dbReference type="SAM" id="MobiDB-lite"/>
    </source>
</evidence>
<feature type="compositionally biased region" description="Polar residues" evidence="1">
    <location>
        <begin position="999"/>
        <end position="1027"/>
    </location>
</feature>
<dbReference type="SUPFAM" id="SSF82153">
    <property type="entry name" value="FAS1 domain"/>
    <property type="match status" value="2"/>
</dbReference>
<feature type="compositionally biased region" description="Basic and acidic residues" evidence="1">
    <location>
        <begin position="217"/>
        <end position="227"/>
    </location>
</feature>
<feature type="domain" description="FAS1" evidence="3">
    <location>
        <begin position="35"/>
        <end position="170"/>
    </location>
</feature>
<organism evidence="5">
    <name type="scientific">Spathaspora passalidarum (strain NRRL Y-27907 / 11-Y1)</name>
    <dbReference type="NCBI Taxonomy" id="619300"/>
    <lineage>
        <taxon>Eukaryota</taxon>
        <taxon>Fungi</taxon>
        <taxon>Dikarya</taxon>
        <taxon>Ascomycota</taxon>
        <taxon>Saccharomycotina</taxon>
        <taxon>Pichiomycetes</taxon>
        <taxon>Debaryomycetaceae</taxon>
        <taxon>Spathaspora</taxon>
    </lineage>
</organism>
<accession>G3AVR0</accession>
<dbReference type="Gene3D" id="2.30.180.10">
    <property type="entry name" value="FAS1 domain"/>
    <property type="match status" value="2"/>
</dbReference>
<dbReference type="InParanoid" id="G3AVR0"/>
<evidence type="ECO:0000313" key="4">
    <source>
        <dbReference type="EMBL" id="EGW30225.1"/>
    </source>
</evidence>
<dbReference type="PANTHER" id="PTHR10900">
    <property type="entry name" value="PERIOSTIN-RELATED"/>
    <property type="match status" value="1"/>
</dbReference>
<evidence type="ECO:0000259" key="3">
    <source>
        <dbReference type="PROSITE" id="PS50213"/>
    </source>
</evidence>
<dbReference type="eggNOG" id="KOG1437">
    <property type="taxonomic scope" value="Eukaryota"/>
</dbReference>
<dbReference type="GO" id="GO:0000329">
    <property type="term" value="C:fungal-type vacuole membrane"/>
    <property type="evidence" value="ECO:0007669"/>
    <property type="project" value="TreeGrafter"/>
</dbReference>
<dbReference type="Proteomes" id="UP000000709">
    <property type="component" value="Unassembled WGS sequence"/>
</dbReference>
<keyword evidence="2" id="KW-0812">Transmembrane</keyword>
<feature type="region of interest" description="Disordered" evidence="1">
    <location>
        <begin position="211"/>
        <end position="232"/>
    </location>
</feature>
<keyword evidence="2" id="KW-0472">Membrane</keyword>
<sequence length="1040" mass="116807">MSETTLAGDSWRGSPHVVATPTEFSSTTDVPSATPSTLVDILSSQPQYSYFLRHLQRQGMIPVLNTLSNVTLLAPINSAFVHAKDYEIGNNELLRYIVSPKFRVGHLGKKRVLFDTLYETEEGSGVYYPISVTPDFETYEYLVDDIASIVEPDIYAKHQHSFIEGIDHLLPLKPSLCEVLLDNADISDLPLDRMTFIKHLFQSLYLEDDDDDEDEEGVKKKKEEVPKEPPIPETCEEFLKGFETVMIPTDDYIEQSLSELQIRYYLANYHSFTTTIFSTTDEAIKEIDRDIFNLLSNLMVPGLIAGVNGTDTQIKSKAGIKLEINLNKEGDGIILNNRAYSNHTKVLSDGVVHIFDTQKHSFFNDLNLPTVELIPRKSLYAMHFSNFVKELNFRSLDELVDGSTANQTLFVNMDSRDDTSDDESSVTIQNTLSFSSKQQLLYQFASDPIYLEENSYRLVESLLCSKRKVGGCFKLKLSTSLSNGVRETTINDDVNIVGGPIEIGNGTVLYLAQGEIDPPTSLKHALGDLISEGKIHRHLENIEIDKKSCLRTLEYLNNFGLSSLDDNGDGYSVLLPCGIPSIGAHKAKTTGLWKELGLALNYLEANPKLFKEILGGMIFQDDIYSDFGLTGKKKSITLEDMNGYDVKMKHVERDEDGNNVIKVNDTEISIPINSDILFNQGVIHVVDRLLLPESFHIPLQELINLTLDSNFPDHSFADLLKMFPKIREALGLGHSNFTTTTPYSLLIPSSEALKDFNITTSFSDLMNFIEFHLVPNEEVSKLLNCISGNGGYDSFDNITDDDIIRTNYTDAGLACRYKTNNKIYLQFQKLEQNSTVKSQSYNKNHEVRLLSHGCTSMYKGDNNTKNLGCVFLIDKPLNLEWLNPPNDGDTFLHIHLGFISVGVGVILGLLLFGAVLIGFVFCLGGRRKRGLMPEENPLLFPRADSGFMSVLTDDDEFHPYDRGYETDVDVLRTESEQLLPTYVKRKKIRRKDYGSINLPSRSSVPVLQKTESSQTLPRNINNSAKNTLSRDRNIPGLSQF</sequence>
<dbReference type="GO" id="GO:0016236">
    <property type="term" value="P:macroautophagy"/>
    <property type="evidence" value="ECO:0007669"/>
    <property type="project" value="TreeGrafter"/>
</dbReference>
<dbReference type="InterPro" id="IPR050904">
    <property type="entry name" value="Adhesion/Biosynth-related"/>
</dbReference>
<dbReference type="InterPro" id="IPR000782">
    <property type="entry name" value="FAS1_domain"/>
</dbReference>
<evidence type="ECO:0000256" key="2">
    <source>
        <dbReference type="SAM" id="Phobius"/>
    </source>
</evidence>
<evidence type="ECO:0000313" key="5">
    <source>
        <dbReference type="Proteomes" id="UP000000709"/>
    </source>
</evidence>
<dbReference type="KEGG" id="spaa:SPAPADRAFT_144622"/>
<dbReference type="FunCoup" id="G3AVR0">
    <property type="interactions" value="16"/>
</dbReference>
<name>G3AVR0_SPAPN</name>
<feature type="transmembrane region" description="Helical" evidence="2">
    <location>
        <begin position="896"/>
        <end position="923"/>
    </location>
</feature>
<dbReference type="HOGENOM" id="CLU_008441_0_0_1"/>
<proteinExistence type="predicted"/>
<dbReference type="OMA" id="FCSSNKR"/>
<reference evidence="4 5" key="1">
    <citation type="journal article" date="2011" name="Proc. Natl. Acad. Sci. U.S.A.">
        <title>Comparative genomics of xylose-fermenting fungi for enhanced biofuel production.</title>
        <authorList>
            <person name="Wohlbach D.J."/>
            <person name="Kuo A."/>
            <person name="Sato T.K."/>
            <person name="Potts K.M."/>
            <person name="Salamov A.A."/>
            <person name="LaButti K.M."/>
            <person name="Sun H."/>
            <person name="Clum A."/>
            <person name="Pangilinan J.L."/>
            <person name="Lindquist E.A."/>
            <person name="Lucas S."/>
            <person name="Lapidus A."/>
            <person name="Jin M."/>
            <person name="Gunawan C."/>
            <person name="Balan V."/>
            <person name="Dale B.E."/>
            <person name="Jeffries T.W."/>
            <person name="Zinkel R."/>
            <person name="Barry K.W."/>
            <person name="Grigoriev I.V."/>
            <person name="Gasch A.P."/>
        </authorList>
    </citation>
    <scope>NUCLEOTIDE SEQUENCE [LARGE SCALE GENOMIC DNA]</scope>
    <source>
        <strain evidence="5">NRRL Y-27907 / 11-Y1</strain>
    </source>
</reference>
<dbReference type="EMBL" id="GL996506">
    <property type="protein sequence ID" value="EGW30225.1"/>
    <property type="molecule type" value="Genomic_DNA"/>
</dbReference>
<keyword evidence="5" id="KW-1185">Reference proteome</keyword>
<dbReference type="OrthoDB" id="286301at2759"/>
<dbReference type="PROSITE" id="PS50213">
    <property type="entry name" value="FAS1"/>
    <property type="match status" value="1"/>
</dbReference>
<feature type="region of interest" description="Disordered" evidence="1">
    <location>
        <begin position="999"/>
        <end position="1040"/>
    </location>
</feature>
<dbReference type="RefSeq" id="XP_007377991.1">
    <property type="nucleotide sequence ID" value="XM_007377929.1"/>
</dbReference>
<dbReference type="GeneID" id="18870651"/>
<dbReference type="AlphaFoldDB" id="G3AVR0"/>
<gene>
    <name evidence="4" type="ORF">SPAPADRAFT_144622</name>
</gene>
<dbReference type="InterPro" id="IPR036378">
    <property type="entry name" value="FAS1_dom_sf"/>
</dbReference>
<keyword evidence="2" id="KW-1133">Transmembrane helix</keyword>